<feature type="compositionally biased region" description="Basic residues" evidence="1">
    <location>
        <begin position="181"/>
        <end position="191"/>
    </location>
</feature>
<keyword evidence="3" id="KW-1185">Reference proteome</keyword>
<comment type="caution">
    <text evidence="2">The sequence shown here is derived from an EMBL/GenBank/DDBJ whole genome shotgun (WGS) entry which is preliminary data.</text>
</comment>
<evidence type="ECO:0000313" key="3">
    <source>
        <dbReference type="Proteomes" id="UP000233551"/>
    </source>
</evidence>
<protein>
    <submittedName>
        <fullName evidence="2">Uncharacterized protein</fullName>
    </submittedName>
</protein>
<feature type="compositionally biased region" description="Polar residues" evidence="1">
    <location>
        <begin position="101"/>
        <end position="113"/>
    </location>
</feature>
<gene>
    <name evidence="2" type="ORF">CRG98_009134</name>
</gene>
<evidence type="ECO:0000256" key="1">
    <source>
        <dbReference type="SAM" id="MobiDB-lite"/>
    </source>
</evidence>
<dbReference type="Proteomes" id="UP000233551">
    <property type="component" value="Unassembled WGS sequence"/>
</dbReference>
<name>A0A2I0KPQ3_PUNGR</name>
<accession>A0A2I0KPQ3</accession>
<dbReference type="EMBL" id="PGOL01000443">
    <property type="protein sequence ID" value="PKI70464.1"/>
    <property type="molecule type" value="Genomic_DNA"/>
</dbReference>
<feature type="compositionally biased region" description="Basic and acidic residues" evidence="1">
    <location>
        <begin position="80"/>
        <end position="92"/>
    </location>
</feature>
<feature type="region of interest" description="Disordered" evidence="1">
    <location>
        <begin position="1"/>
        <end position="113"/>
    </location>
</feature>
<organism evidence="2 3">
    <name type="scientific">Punica granatum</name>
    <name type="common">Pomegranate</name>
    <dbReference type="NCBI Taxonomy" id="22663"/>
    <lineage>
        <taxon>Eukaryota</taxon>
        <taxon>Viridiplantae</taxon>
        <taxon>Streptophyta</taxon>
        <taxon>Embryophyta</taxon>
        <taxon>Tracheophyta</taxon>
        <taxon>Spermatophyta</taxon>
        <taxon>Magnoliopsida</taxon>
        <taxon>eudicotyledons</taxon>
        <taxon>Gunneridae</taxon>
        <taxon>Pentapetalae</taxon>
        <taxon>rosids</taxon>
        <taxon>malvids</taxon>
        <taxon>Myrtales</taxon>
        <taxon>Lythraceae</taxon>
        <taxon>Punica</taxon>
    </lineage>
</organism>
<dbReference type="AlphaFoldDB" id="A0A2I0KPQ3"/>
<sequence length="222" mass="24014">MAEDDRVDISEEVNPPVPTHSQPPSAHAPPPPTLAGILPAYSGAPPTHLPPLTSSGAPLPPVFPGQRSPTADDEPTITRGAKDRQNECKDAQRSIGGRGALNSTPHVQTGQNRLSRCRVARTFVHAMHGDIRLIQILIIQAFQIHKLIGHRRSDARSIKSQAFSGFSLNRMGPTAQPSRAIKPRLNPKPRLAHNQPRLRLDSPKPSTPSPIPAAPSSHHHKI</sequence>
<reference evidence="2 3" key="1">
    <citation type="submission" date="2017-11" db="EMBL/GenBank/DDBJ databases">
        <title>De-novo sequencing of pomegranate (Punica granatum L.) genome.</title>
        <authorList>
            <person name="Akparov Z."/>
            <person name="Amiraslanov A."/>
            <person name="Hajiyeva S."/>
            <person name="Abbasov M."/>
            <person name="Kaur K."/>
            <person name="Hamwieh A."/>
            <person name="Solovyev V."/>
            <person name="Salamov A."/>
            <person name="Braich B."/>
            <person name="Kosarev P."/>
            <person name="Mahmoud A."/>
            <person name="Hajiyev E."/>
            <person name="Babayeva S."/>
            <person name="Izzatullayeva V."/>
            <person name="Mammadov A."/>
            <person name="Mammadov A."/>
            <person name="Sharifova S."/>
            <person name="Ojaghi J."/>
            <person name="Eynullazada K."/>
            <person name="Bayramov B."/>
            <person name="Abdulazimova A."/>
            <person name="Shahmuradov I."/>
        </authorList>
    </citation>
    <scope>NUCLEOTIDE SEQUENCE [LARGE SCALE GENOMIC DNA]</scope>
    <source>
        <strain evidence="3">cv. AG2017</strain>
        <tissue evidence="2">Leaf</tissue>
    </source>
</reference>
<evidence type="ECO:0000313" key="2">
    <source>
        <dbReference type="EMBL" id="PKI70464.1"/>
    </source>
</evidence>
<feature type="region of interest" description="Disordered" evidence="1">
    <location>
        <begin position="167"/>
        <end position="222"/>
    </location>
</feature>
<proteinExistence type="predicted"/>